<evidence type="ECO:0000256" key="1">
    <source>
        <dbReference type="SAM" id="Phobius"/>
    </source>
</evidence>
<feature type="transmembrane region" description="Helical" evidence="1">
    <location>
        <begin position="165"/>
        <end position="186"/>
    </location>
</feature>
<protein>
    <recommendedName>
        <fullName evidence="3">Elongation factor-1 alpha</fullName>
    </recommendedName>
</protein>
<sequence>MSEQQTMEACPATRPRRFYDCTLNEKLLYTSFLLLAGLAYLMALSYLYSSFEGIDGKPGLSVEDIAENYYGNRSGTRLESALRGPMASYIDVEQRHHVVEWLKSGAPESGYDSKIRPILAERCFACHSAASGLPVPDFTSYAGIKPVANVDTGVSLHSLMKVSHIHLFGIGLVALGIGLIFRFALLPAWFQHTLTLVPFIAIFTDILAWFFTKWDPHYAYVVVIAGAFLGLAWAGQISIALYQIWFLKCRVTSENNRP</sequence>
<keyword evidence="1" id="KW-0812">Transmembrane</keyword>
<feature type="transmembrane region" description="Helical" evidence="1">
    <location>
        <begin position="193"/>
        <end position="212"/>
    </location>
</feature>
<dbReference type="AlphaFoldDB" id="A0A3B1B4G3"/>
<accession>A0A3B1B4G3</accession>
<reference evidence="2" key="1">
    <citation type="submission" date="2018-06" db="EMBL/GenBank/DDBJ databases">
        <authorList>
            <person name="Zhirakovskaya E."/>
        </authorList>
    </citation>
    <scope>NUCLEOTIDE SEQUENCE</scope>
</reference>
<proteinExistence type="predicted"/>
<organism evidence="2">
    <name type="scientific">hydrothermal vent metagenome</name>
    <dbReference type="NCBI Taxonomy" id="652676"/>
    <lineage>
        <taxon>unclassified sequences</taxon>
        <taxon>metagenomes</taxon>
        <taxon>ecological metagenomes</taxon>
    </lineage>
</organism>
<gene>
    <name evidence="2" type="ORF">MNBD_GAMMA19-212</name>
</gene>
<keyword evidence="1" id="KW-0472">Membrane</keyword>
<evidence type="ECO:0008006" key="3">
    <source>
        <dbReference type="Google" id="ProtNLM"/>
    </source>
</evidence>
<name>A0A3B1B4G3_9ZZZZ</name>
<evidence type="ECO:0000313" key="2">
    <source>
        <dbReference type="EMBL" id="VAX05170.1"/>
    </source>
</evidence>
<feature type="transmembrane region" description="Helical" evidence="1">
    <location>
        <begin position="27"/>
        <end position="48"/>
    </location>
</feature>
<feature type="transmembrane region" description="Helical" evidence="1">
    <location>
        <begin position="218"/>
        <end position="247"/>
    </location>
</feature>
<keyword evidence="1" id="KW-1133">Transmembrane helix</keyword>
<dbReference type="EMBL" id="UOFV01000518">
    <property type="protein sequence ID" value="VAX05170.1"/>
    <property type="molecule type" value="Genomic_DNA"/>
</dbReference>